<dbReference type="Proteomes" id="UP000319976">
    <property type="component" value="Chromosome"/>
</dbReference>
<protein>
    <submittedName>
        <fullName evidence="2">Uncharacterized protein</fullName>
    </submittedName>
</protein>
<evidence type="ECO:0000313" key="2">
    <source>
        <dbReference type="EMBL" id="QDT62953.1"/>
    </source>
</evidence>
<accession>A0A517T3K0</accession>
<evidence type="ECO:0000313" key="3">
    <source>
        <dbReference type="Proteomes" id="UP000319976"/>
    </source>
</evidence>
<proteinExistence type="predicted"/>
<reference evidence="2 3" key="1">
    <citation type="submission" date="2019-02" db="EMBL/GenBank/DDBJ databases">
        <title>Deep-cultivation of Planctomycetes and their phenomic and genomic characterization uncovers novel biology.</title>
        <authorList>
            <person name="Wiegand S."/>
            <person name="Jogler M."/>
            <person name="Boedeker C."/>
            <person name="Pinto D."/>
            <person name="Vollmers J."/>
            <person name="Rivas-Marin E."/>
            <person name="Kohn T."/>
            <person name="Peeters S.H."/>
            <person name="Heuer A."/>
            <person name="Rast P."/>
            <person name="Oberbeckmann S."/>
            <person name="Bunk B."/>
            <person name="Jeske O."/>
            <person name="Meyerdierks A."/>
            <person name="Storesund J.E."/>
            <person name="Kallscheuer N."/>
            <person name="Luecker S."/>
            <person name="Lage O.M."/>
            <person name="Pohl T."/>
            <person name="Merkel B.J."/>
            <person name="Hornburger P."/>
            <person name="Mueller R.-W."/>
            <person name="Bruemmer F."/>
            <person name="Labrenz M."/>
            <person name="Spormann A.M."/>
            <person name="Op den Camp H."/>
            <person name="Overmann J."/>
            <person name="Amann R."/>
            <person name="Jetten M.S.M."/>
            <person name="Mascher T."/>
            <person name="Medema M.H."/>
            <person name="Devos D.P."/>
            <person name="Kaster A.-K."/>
            <person name="Ovreas L."/>
            <person name="Rohde M."/>
            <person name="Galperin M.Y."/>
            <person name="Jogler C."/>
        </authorList>
    </citation>
    <scope>NUCLEOTIDE SEQUENCE [LARGE SCALE GENOMIC DNA]</scope>
    <source>
        <strain evidence="2 3">V22</strain>
    </source>
</reference>
<evidence type="ECO:0000256" key="1">
    <source>
        <dbReference type="SAM" id="Phobius"/>
    </source>
</evidence>
<keyword evidence="1" id="KW-0812">Transmembrane</keyword>
<keyword evidence="1" id="KW-0472">Membrane</keyword>
<name>A0A517T3K0_9PLAN</name>
<organism evidence="2 3">
    <name type="scientific">Calycomorphotria hydatis</name>
    <dbReference type="NCBI Taxonomy" id="2528027"/>
    <lineage>
        <taxon>Bacteria</taxon>
        <taxon>Pseudomonadati</taxon>
        <taxon>Planctomycetota</taxon>
        <taxon>Planctomycetia</taxon>
        <taxon>Planctomycetales</taxon>
        <taxon>Planctomycetaceae</taxon>
        <taxon>Calycomorphotria</taxon>
    </lineage>
</organism>
<sequence>MAASTPHIPVADLGPASAVNAQQHDADDALSIPELIAETGKLPWDAALECVQQVAECLANSNDENEDAPARLKAEHVRVDEDGTVRLSFNGLPRAACGPALVRLLDECAGSFDDCPVRLQPLVDRFDELAAEADSIPAYRNLARLIQRGLAGELSAAELATSTKDDSSDGPSPGVVMGVLALLGTLAAIAIWQVM</sequence>
<dbReference type="AlphaFoldDB" id="A0A517T3K0"/>
<dbReference type="EMBL" id="CP036316">
    <property type="protein sequence ID" value="QDT62953.1"/>
    <property type="molecule type" value="Genomic_DNA"/>
</dbReference>
<keyword evidence="3" id="KW-1185">Reference proteome</keyword>
<dbReference type="RefSeq" id="WP_145258880.1">
    <property type="nucleotide sequence ID" value="NZ_CP036316.1"/>
</dbReference>
<gene>
    <name evidence="2" type="ORF">V22_01510</name>
</gene>
<dbReference type="KEGG" id="chya:V22_01510"/>
<keyword evidence="1" id="KW-1133">Transmembrane helix</keyword>
<feature type="transmembrane region" description="Helical" evidence="1">
    <location>
        <begin position="174"/>
        <end position="194"/>
    </location>
</feature>